<protein>
    <recommendedName>
        <fullName evidence="2">histidine kinase</fullName>
        <ecNumber evidence="2">2.7.13.3</ecNumber>
    </recommendedName>
</protein>
<dbReference type="Gene3D" id="1.10.287.130">
    <property type="match status" value="1"/>
</dbReference>
<keyword evidence="5 9" id="KW-0418">Kinase</keyword>
<dbReference type="EMBL" id="JBHSBY010000030">
    <property type="protein sequence ID" value="MFC4196031.1"/>
    <property type="molecule type" value="Genomic_DNA"/>
</dbReference>
<evidence type="ECO:0000256" key="5">
    <source>
        <dbReference type="ARBA" id="ARBA00022777"/>
    </source>
</evidence>
<comment type="caution">
    <text evidence="9">The sequence shown here is derived from an EMBL/GenBank/DDBJ whole genome shotgun (WGS) entry which is preliminary data.</text>
</comment>
<dbReference type="InterPro" id="IPR003594">
    <property type="entry name" value="HATPase_dom"/>
</dbReference>
<dbReference type="EC" id="2.7.13.3" evidence="2"/>
<dbReference type="InterPro" id="IPR036890">
    <property type="entry name" value="HATPase_C_sf"/>
</dbReference>
<dbReference type="SUPFAM" id="SSF55874">
    <property type="entry name" value="ATPase domain of HSP90 chaperone/DNA topoisomerase II/histidine kinase"/>
    <property type="match status" value="1"/>
</dbReference>
<evidence type="ECO:0000313" key="9">
    <source>
        <dbReference type="EMBL" id="MFC4196031.1"/>
    </source>
</evidence>
<name>A0ABV8NH43_9SPHI</name>
<keyword evidence="7" id="KW-1133">Transmembrane helix</keyword>
<dbReference type="SMART" id="SM00387">
    <property type="entry name" value="HATPase_c"/>
    <property type="match status" value="1"/>
</dbReference>
<dbReference type="InterPro" id="IPR004358">
    <property type="entry name" value="Sig_transdc_His_kin-like_C"/>
</dbReference>
<comment type="catalytic activity">
    <reaction evidence="1">
        <text>ATP + protein L-histidine = ADP + protein N-phospho-L-histidine.</text>
        <dbReference type="EC" id="2.7.13.3"/>
    </reaction>
</comment>
<dbReference type="Gene3D" id="3.30.565.10">
    <property type="entry name" value="Histidine kinase-like ATPase, C-terminal domain"/>
    <property type="match status" value="1"/>
</dbReference>
<evidence type="ECO:0000256" key="6">
    <source>
        <dbReference type="SAM" id="Coils"/>
    </source>
</evidence>
<dbReference type="Pfam" id="PF00512">
    <property type="entry name" value="HisKA"/>
    <property type="match status" value="1"/>
</dbReference>
<organism evidence="9 10">
    <name type="scientific">Pedobacter jamesrossensis</name>
    <dbReference type="NCBI Taxonomy" id="1908238"/>
    <lineage>
        <taxon>Bacteria</taxon>
        <taxon>Pseudomonadati</taxon>
        <taxon>Bacteroidota</taxon>
        <taxon>Sphingobacteriia</taxon>
        <taxon>Sphingobacteriales</taxon>
        <taxon>Sphingobacteriaceae</taxon>
        <taxon>Pedobacter</taxon>
    </lineage>
</organism>
<dbReference type="InterPro" id="IPR003661">
    <property type="entry name" value="HisK_dim/P_dom"/>
</dbReference>
<dbReference type="SMART" id="SM00388">
    <property type="entry name" value="HisKA"/>
    <property type="match status" value="1"/>
</dbReference>
<dbReference type="CDD" id="cd00075">
    <property type="entry name" value="HATPase"/>
    <property type="match status" value="1"/>
</dbReference>
<dbReference type="Pfam" id="PF02518">
    <property type="entry name" value="HATPase_c"/>
    <property type="match status" value="1"/>
</dbReference>
<feature type="coiled-coil region" evidence="6">
    <location>
        <begin position="65"/>
        <end position="113"/>
    </location>
</feature>
<keyword evidence="3" id="KW-0597">Phosphoprotein</keyword>
<evidence type="ECO:0000259" key="8">
    <source>
        <dbReference type="PROSITE" id="PS50109"/>
    </source>
</evidence>
<dbReference type="PANTHER" id="PTHR43047">
    <property type="entry name" value="TWO-COMPONENT HISTIDINE PROTEIN KINASE"/>
    <property type="match status" value="1"/>
</dbReference>
<dbReference type="RefSeq" id="WP_378959360.1">
    <property type="nucleotide sequence ID" value="NZ_JBHRXC010000016.1"/>
</dbReference>
<dbReference type="InterPro" id="IPR005467">
    <property type="entry name" value="His_kinase_dom"/>
</dbReference>
<evidence type="ECO:0000256" key="7">
    <source>
        <dbReference type="SAM" id="Phobius"/>
    </source>
</evidence>
<evidence type="ECO:0000256" key="3">
    <source>
        <dbReference type="ARBA" id="ARBA00022553"/>
    </source>
</evidence>
<feature type="transmembrane region" description="Helical" evidence="7">
    <location>
        <begin position="357"/>
        <end position="379"/>
    </location>
</feature>
<sequence length="611" mass="69881">MKKKSFWFITVLMTLALLGVFVMQLYYIREAYNLKSQLFDEQVNQTLTSFVNKIQRLSAADRITRKDAENKIKRSQDVRQRLLDIKDLKQQFAQASELREAERENEIENYLNQQDSLIRSTYSAPKVITEKEYVSLSSFDKPATGAARLDMQMDAVVDIKSLVIKGYSMRSKLFTPDTKTFNFRTSQNLPDTIRYQVFELKTGKPLLIGLPKISDDLEKKFKREDIIAKRKLEIQIAALGRVPADYSRYKVLEEVAKEISEEKIPLFQRINFTTLDSRLKKEFLNHNITQDYNFQVKLADKDSVLFVQASNPGLAFLPENTYRTELFNNDLFRDPGVLEVSFPNKKSAIVGNLSATLASSVGLLLVLVFIFSYTLYAILKQKKISEMKTDFINNMTHEFKTPVATIMIASEALKDPEVTEDKSRLKRLANIIYDENVRLGSHIERVLSIARLEKGELKMENTEVDLNDLIMIVLDSMSLQLQKKNAILTVNTDAENAVIFGDELHLSNVLYNLIDNANKYSKDSPEITISTRNTNKNLIIDISDKGIGMTKEQSKRIFDQFYRVPTGNLHDVKGFGLGLNYVQDIIKKLNGTIKVSSEKDKGTTFEISLPL</sequence>
<evidence type="ECO:0000313" key="10">
    <source>
        <dbReference type="Proteomes" id="UP001595792"/>
    </source>
</evidence>
<keyword evidence="4" id="KW-0808">Transferase</keyword>
<feature type="domain" description="Histidine kinase" evidence="8">
    <location>
        <begin position="394"/>
        <end position="611"/>
    </location>
</feature>
<dbReference type="PROSITE" id="PS50109">
    <property type="entry name" value="HIS_KIN"/>
    <property type="match status" value="1"/>
</dbReference>
<evidence type="ECO:0000256" key="4">
    <source>
        <dbReference type="ARBA" id="ARBA00022679"/>
    </source>
</evidence>
<feature type="transmembrane region" description="Helical" evidence="7">
    <location>
        <begin position="7"/>
        <end position="27"/>
    </location>
</feature>
<dbReference type="CDD" id="cd00082">
    <property type="entry name" value="HisKA"/>
    <property type="match status" value="1"/>
</dbReference>
<dbReference type="PANTHER" id="PTHR43047:SF72">
    <property type="entry name" value="OSMOSENSING HISTIDINE PROTEIN KINASE SLN1"/>
    <property type="match status" value="1"/>
</dbReference>
<dbReference type="GO" id="GO:0016301">
    <property type="term" value="F:kinase activity"/>
    <property type="evidence" value="ECO:0007669"/>
    <property type="project" value="UniProtKB-KW"/>
</dbReference>
<gene>
    <name evidence="9" type="ORF">ACFOUY_04935</name>
</gene>
<keyword evidence="10" id="KW-1185">Reference proteome</keyword>
<dbReference type="PRINTS" id="PR00344">
    <property type="entry name" value="BCTRLSENSOR"/>
</dbReference>
<dbReference type="InterPro" id="IPR036097">
    <property type="entry name" value="HisK_dim/P_sf"/>
</dbReference>
<keyword evidence="7" id="KW-0472">Membrane</keyword>
<keyword evidence="6" id="KW-0175">Coiled coil</keyword>
<proteinExistence type="predicted"/>
<evidence type="ECO:0000256" key="2">
    <source>
        <dbReference type="ARBA" id="ARBA00012438"/>
    </source>
</evidence>
<dbReference type="SUPFAM" id="SSF47384">
    <property type="entry name" value="Homodimeric domain of signal transducing histidine kinase"/>
    <property type="match status" value="1"/>
</dbReference>
<keyword evidence="7" id="KW-0812">Transmembrane</keyword>
<accession>A0ABV8NH43</accession>
<evidence type="ECO:0000256" key="1">
    <source>
        <dbReference type="ARBA" id="ARBA00000085"/>
    </source>
</evidence>
<reference evidence="10" key="1">
    <citation type="journal article" date="2019" name="Int. J. Syst. Evol. Microbiol.">
        <title>The Global Catalogue of Microorganisms (GCM) 10K type strain sequencing project: providing services to taxonomists for standard genome sequencing and annotation.</title>
        <authorList>
            <consortium name="The Broad Institute Genomics Platform"/>
            <consortium name="The Broad Institute Genome Sequencing Center for Infectious Disease"/>
            <person name="Wu L."/>
            <person name="Ma J."/>
        </authorList>
    </citation>
    <scope>NUCLEOTIDE SEQUENCE [LARGE SCALE GENOMIC DNA]</scope>
    <source>
        <strain evidence="10">CCM 8689</strain>
    </source>
</reference>
<dbReference type="Proteomes" id="UP001595792">
    <property type="component" value="Unassembled WGS sequence"/>
</dbReference>